<keyword evidence="4" id="KW-0223">Dioxygenase</keyword>
<evidence type="ECO:0000256" key="1">
    <source>
        <dbReference type="ARBA" id="ARBA00022630"/>
    </source>
</evidence>
<dbReference type="Gene3D" id="3.20.20.70">
    <property type="entry name" value="Aldolase class I"/>
    <property type="match status" value="1"/>
</dbReference>
<dbReference type="EMBL" id="LNZH02000202">
    <property type="protein sequence ID" value="OCB86446.1"/>
    <property type="molecule type" value="Genomic_DNA"/>
</dbReference>
<proteinExistence type="predicted"/>
<evidence type="ECO:0000313" key="5">
    <source>
        <dbReference type="Proteomes" id="UP000757232"/>
    </source>
</evidence>
<evidence type="ECO:0000256" key="2">
    <source>
        <dbReference type="ARBA" id="ARBA00022643"/>
    </source>
</evidence>
<keyword evidence="3" id="KW-0560">Oxidoreductase</keyword>
<comment type="caution">
    <text evidence="4">The sequence shown here is derived from an EMBL/GenBank/DDBJ whole genome shotgun (WGS) entry which is preliminary data.</text>
</comment>
<dbReference type="AlphaFoldDB" id="A0A9Q5N6Q7"/>
<dbReference type="PANTHER" id="PTHR32332">
    <property type="entry name" value="2-NITROPROPANE DIOXYGENASE"/>
    <property type="match status" value="1"/>
</dbReference>
<dbReference type="GO" id="GO:0051213">
    <property type="term" value="F:dioxygenase activity"/>
    <property type="evidence" value="ECO:0007669"/>
    <property type="project" value="UniProtKB-KW"/>
</dbReference>
<dbReference type="Proteomes" id="UP000757232">
    <property type="component" value="Unassembled WGS sequence"/>
</dbReference>
<reference evidence="4" key="1">
    <citation type="submission" date="2016-06" db="EMBL/GenBank/DDBJ databases">
        <title>Draft Genome sequence of the fungus Inonotus baumii.</title>
        <authorList>
            <person name="Zhu H."/>
            <person name="Lin W."/>
        </authorList>
    </citation>
    <scope>NUCLEOTIDE SEQUENCE</scope>
    <source>
        <strain evidence="4">821</strain>
    </source>
</reference>
<dbReference type="OrthoDB" id="2349068at2759"/>
<evidence type="ECO:0000313" key="4">
    <source>
        <dbReference type="EMBL" id="OCB86446.1"/>
    </source>
</evidence>
<organism evidence="4 5">
    <name type="scientific">Sanghuangporus baumii</name>
    <name type="common">Phellinus baumii</name>
    <dbReference type="NCBI Taxonomy" id="108892"/>
    <lineage>
        <taxon>Eukaryota</taxon>
        <taxon>Fungi</taxon>
        <taxon>Dikarya</taxon>
        <taxon>Basidiomycota</taxon>
        <taxon>Agaricomycotina</taxon>
        <taxon>Agaricomycetes</taxon>
        <taxon>Hymenochaetales</taxon>
        <taxon>Hymenochaetaceae</taxon>
        <taxon>Sanghuangporus</taxon>
    </lineage>
</organism>
<gene>
    <name evidence="4" type="ORF">A7U60_g6568</name>
</gene>
<keyword evidence="5" id="KW-1185">Reference proteome</keyword>
<dbReference type="PANTHER" id="PTHR32332:SF31">
    <property type="entry name" value="2-NITROPROPANE DIOXYGENASE FAMILY, PUTATIVE (AFU_ORTHOLOGUE AFUA_2G09850)-RELATED"/>
    <property type="match status" value="1"/>
</dbReference>
<dbReference type="InterPro" id="IPR013785">
    <property type="entry name" value="Aldolase_TIM"/>
</dbReference>
<name>A0A9Q5N6Q7_SANBA</name>
<protein>
    <submittedName>
        <fullName evidence="4">2-nitropropane dioxygenase</fullName>
    </submittedName>
</protein>
<accession>A0A9Q5N6Q7</accession>
<keyword evidence="1" id="KW-0285">Flavoprotein</keyword>
<keyword evidence="2" id="KW-0288">FMN</keyword>
<evidence type="ECO:0000256" key="3">
    <source>
        <dbReference type="ARBA" id="ARBA00023002"/>
    </source>
</evidence>
<dbReference type="Pfam" id="PF03060">
    <property type="entry name" value="NMO"/>
    <property type="match status" value="1"/>
</dbReference>
<dbReference type="CDD" id="cd04730">
    <property type="entry name" value="NPD_like"/>
    <property type="match status" value="1"/>
</dbReference>
<dbReference type="SUPFAM" id="SSF51412">
    <property type="entry name" value="Inosine monophosphate dehydrogenase (IMPDH)"/>
    <property type="match status" value="1"/>
</dbReference>
<dbReference type="GO" id="GO:0018580">
    <property type="term" value="F:nitronate monooxygenase activity"/>
    <property type="evidence" value="ECO:0007669"/>
    <property type="project" value="InterPro"/>
</dbReference>
<dbReference type="InterPro" id="IPR004136">
    <property type="entry name" value="NMO"/>
</dbReference>
<sequence length="345" mass="37225">MAGASSAVTKLNLLIITNSTFAFNPFVRTGYLDVVAFRKELDLARSILQEDSASSEMGSDRSHESLSIGVGFLAWILDKPDGKVAELLSTALEARVAAVWFAFGNDLGKWVRVVRNSDERKSQPRKTKVFILVNSLDEARRAVYEWDADVLVAQGIEAGGHGHGGAPPLLNFVPEILNEFNSNSASQHKKPCPPVVAAGGLSTGSQIAAILTLGASGVALGTRFLLTPESLYTDAQKAALLAAHGTPTVRSMAFDAMRGTLEWPEGVNGRALKNKIVELYERGEDVEKIRELYRKATKEDDPDGMLIWSGTGVGLINKIEPATALVARLHEEIASRLKEVGTFVN</sequence>